<protein>
    <recommendedName>
        <fullName evidence="4">Yip1 domain-containing protein</fullName>
    </recommendedName>
</protein>
<dbReference type="AlphaFoldDB" id="A0A0V8HD46"/>
<keyword evidence="1" id="KW-1133">Transmembrane helix</keyword>
<evidence type="ECO:0000313" key="2">
    <source>
        <dbReference type="EMBL" id="SCC24736.1"/>
    </source>
</evidence>
<organism evidence="2 3">
    <name type="scientific">[Bacillus] enclensis</name>
    <dbReference type="NCBI Taxonomy" id="1402860"/>
    <lineage>
        <taxon>Bacteria</taxon>
        <taxon>Bacillati</taxon>
        <taxon>Bacillota</taxon>
        <taxon>Bacilli</taxon>
        <taxon>Bacillales</taxon>
        <taxon>Bacillaceae</taxon>
        <taxon>Rossellomorea</taxon>
    </lineage>
</organism>
<feature type="transmembrane region" description="Helical" evidence="1">
    <location>
        <begin position="159"/>
        <end position="180"/>
    </location>
</feature>
<feature type="transmembrane region" description="Helical" evidence="1">
    <location>
        <begin position="113"/>
        <end position="139"/>
    </location>
</feature>
<name>A0A0V8HD46_9BACI</name>
<evidence type="ECO:0000313" key="3">
    <source>
        <dbReference type="Proteomes" id="UP000181997"/>
    </source>
</evidence>
<evidence type="ECO:0008006" key="4">
    <source>
        <dbReference type="Google" id="ProtNLM"/>
    </source>
</evidence>
<reference evidence="3" key="1">
    <citation type="submission" date="2016-08" db="EMBL/GenBank/DDBJ databases">
        <authorList>
            <person name="Varghese N."/>
            <person name="Submissions Spin"/>
        </authorList>
    </citation>
    <scope>NUCLEOTIDE SEQUENCE [LARGE SCALE GENOMIC DNA]</scope>
    <source>
        <strain evidence="3">SGD-1123</strain>
    </source>
</reference>
<feature type="transmembrane region" description="Helical" evidence="1">
    <location>
        <begin position="75"/>
        <end position="101"/>
    </location>
</feature>
<evidence type="ECO:0000256" key="1">
    <source>
        <dbReference type="SAM" id="Phobius"/>
    </source>
</evidence>
<dbReference type="RefSeq" id="WP_058299405.1">
    <property type="nucleotide sequence ID" value="NZ_FMAU01000004.1"/>
</dbReference>
<gene>
    <name evidence="2" type="ORF">GA0061094_3432</name>
</gene>
<keyword evidence="1" id="KW-0472">Membrane</keyword>
<sequence>MKKELNLFKGLKNPSFFFYDLSTTEDIKGYWKNIFRLILLSVFTFGLIASFGIGMDPLSKELNNLPATAYELEKFLFFLGRTLSGIFYSIIILFIPSILFWTISEKGEYRKHVIIQGLVLLVLLIEKLTYIPLSLFFSLDWFSSPLSLGVAAQYITEKSWVIYFLGCFSLFKVWIFYIQYKGLKRLTEQKNWLIWLVILLTNLFFWAITALLAYIDFSTLI</sequence>
<dbReference type="Proteomes" id="UP000181997">
    <property type="component" value="Unassembled WGS sequence"/>
</dbReference>
<proteinExistence type="predicted"/>
<feature type="transmembrane region" description="Helical" evidence="1">
    <location>
        <begin position="192"/>
        <end position="215"/>
    </location>
</feature>
<dbReference type="OrthoDB" id="2455856at2"/>
<accession>A0A0V8HD46</accession>
<keyword evidence="1" id="KW-0812">Transmembrane</keyword>
<keyword evidence="3" id="KW-1185">Reference proteome</keyword>
<feature type="transmembrane region" description="Helical" evidence="1">
    <location>
        <begin position="34"/>
        <end position="55"/>
    </location>
</feature>
<dbReference type="EMBL" id="FMAU01000004">
    <property type="protein sequence ID" value="SCC24736.1"/>
    <property type="molecule type" value="Genomic_DNA"/>
</dbReference>